<dbReference type="GO" id="GO:0046342">
    <property type="term" value="P:CDP-diacylglycerol catabolic process"/>
    <property type="evidence" value="ECO:0007669"/>
    <property type="project" value="UniProtKB-UniPathway"/>
</dbReference>
<evidence type="ECO:0000313" key="19">
    <source>
        <dbReference type="Proteomes" id="UP000192801"/>
    </source>
</evidence>
<gene>
    <name evidence="18" type="ORF">BST26_00040</name>
</gene>
<evidence type="ECO:0000256" key="16">
    <source>
        <dbReference type="ARBA" id="ARBA00032888"/>
    </source>
</evidence>
<keyword evidence="12" id="KW-0443">Lipid metabolism</keyword>
<dbReference type="OrthoDB" id="481399at2"/>
<dbReference type="InterPro" id="IPR036265">
    <property type="entry name" value="HIT-like_sf"/>
</dbReference>
<dbReference type="EMBL" id="MVHS01000001">
    <property type="protein sequence ID" value="ORA74021.1"/>
    <property type="molecule type" value="Genomic_DNA"/>
</dbReference>
<dbReference type="Gene3D" id="3.30.428.30">
    <property type="entry name" value="HIT family - CDH-like"/>
    <property type="match status" value="1"/>
</dbReference>
<name>A0A1X0DNN3_9MYCO</name>
<dbReference type="GO" id="GO:0008715">
    <property type="term" value="F:CDP-diacylglycerol diphosphatase activity"/>
    <property type="evidence" value="ECO:0007669"/>
    <property type="project" value="UniProtKB-EC"/>
</dbReference>
<accession>A0A1X0DNN3</accession>
<keyword evidence="15" id="KW-1208">Phospholipid metabolism</keyword>
<keyword evidence="14" id="KW-0594">Phospholipid biosynthesis</keyword>
<keyword evidence="8" id="KW-0444">Lipid biosynthesis</keyword>
<evidence type="ECO:0000256" key="15">
    <source>
        <dbReference type="ARBA" id="ARBA00023264"/>
    </source>
</evidence>
<comment type="pathway">
    <text evidence="4">Lipid metabolism.</text>
</comment>
<comment type="subcellular location">
    <subcellularLocation>
        <location evidence="2">Cell membrane</location>
        <topology evidence="2">Single-pass membrane protein</topology>
    </subcellularLocation>
</comment>
<comment type="similarity">
    <text evidence="5">Belongs to the Cdh family.</text>
</comment>
<dbReference type="InterPro" id="IPR003763">
    <property type="entry name" value="CDP-diacylglyc_Pase"/>
</dbReference>
<dbReference type="SUPFAM" id="SSF54197">
    <property type="entry name" value="HIT-like"/>
    <property type="match status" value="1"/>
</dbReference>
<dbReference type="Pfam" id="PF02611">
    <property type="entry name" value="CDH"/>
    <property type="match status" value="1"/>
</dbReference>
<evidence type="ECO:0000256" key="14">
    <source>
        <dbReference type="ARBA" id="ARBA00023209"/>
    </source>
</evidence>
<keyword evidence="19" id="KW-1185">Reference proteome</keyword>
<reference evidence="18 19" key="1">
    <citation type="submission" date="2016-12" db="EMBL/GenBank/DDBJ databases">
        <title>The new phylogeny of genus Mycobacterium.</title>
        <authorList>
            <person name="Tortoli E."/>
            <person name="Trovato A."/>
            <person name="Cirillo D.M."/>
        </authorList>
    </citation>
    <scope>NUCLEOTIDE SEQUENCE [LARGE SCALE GENOMIC DNA]</scope>
    <source>
        <strain evidence="18 19">DSM 45130</strain>
    </source>
</reference>
<dbReference type="AlphaFoldDB" id="A0A1X0DNN3"/>
<evidence type="ECO:0000256" key="10">
    <source>
        <dbReference type="ARBA" id="ARBA00022801"/>
    </source>
</evidence>
<evidence type="ECO:0000256" key="4">
    <source>
        <dbReference type="ARBA" id="ARBA00005189"/>
    </source>
</evidence>
<evidence type="ECO:0000256" key="7">
    <source>
        <dbReference type="ARBA" id="ARBA00022475"/>
    </source>
</evidence>
<sequence length="280" mass="30817">MTTALRPARLHRFAVIATLAAAPVVGLALSPMAQASTGATPAFSPCGNPKDTTSHIWNGVKHATPMLKLGNRDVVFPNKDRSLGYAVHDGQAKPRSDVNLLVVPTVREHGIECDNLLDAAAPHYFNDAYSEVSLMKGPDWALGINSKDERDQDQLHIHLTRLYGPARADIDRAVKENKVPRNEHDWQKSVIEVTGHDQHGNDNKHAYRAWNTDSMDYNFFAKLNDDIVKPLKKSHSGAGMEHETMLITQNKQGTGFVVLESDRNTGIHGVANIEPLLNKG</sequence>
<keyword evidence="9" id="KW-0812">Transmembrane</keyword>
<comment type="caution">
    <text evidence="18">The sequence shown here is derived from an EMBL/GenBank/DDBJ whole genome shotgun (WGS) entry which is preliminary data.</text>
</comment>
<evidence type="ECO:0000256" key="12">
    <source>
        <dbReference type="ARBA" id="ARBA00023098"/>
    </source>
</evidence>
<keyword evidence="13" id="KW-0472">Membrane</keyword>
<evidence type="ECO:0000256" key="9">
    <source>
        <dbReference type="ARBA" id="ARBA00022692"/>
    </source>
</evidence>
<keyword evidence="11" id="KW-1133">Transmembrane helix</keyword>
<evidence type="ECO:0000256" key="11">
    <source>
        <dbReference type="ARBA" id="ARBA00022989"/>
    </source>
</evidence>
<comment type="catalytic activity">
    <reaction evidence="1">
        <text>a CDP-1,2-diacyl-sn-glycerol + H2O = a 1,2-diacyl-sn-glycero-3-phosphate + CMP + 2 H(+)</text>
        <dbReference type="Rhea" id="RHEA:15221"/>
        <dbReference type="ChEBI" id="CHEBI:15377"/>
        <dbReference type="ChEBI" id="CHEBI:15378"/>
        <dbReference type="ChEBI" id="CHEBI:58332"/>
        <dbReference type="ChEBI" id="CHEBI:58608"/>
        <dbReference type="ChEBI" id="CHEBI:60377"/>
        <dbReference type="EC" id="3.6.1.26"/>
    </reaction>
</comment>
<dbReference type="RefSeq" id="WP_083028773.1">
    <property type="nucleotide sequence ID" value="NZ_AP022618.1"/>
</dbReference>
<protein>
    <recommendedName>
        <fullName evidence="6">CDP-diacylglycerol diphosphatase</fullName>
        <ecNumber evidence="6">3.6.1.26</ecNumber>
    </recommendedName>
    <alternativeName>
        <fullName evidence="16">CDP-diacylglycerol phosphatidylhydrolase</fullName>
    </alternativeName>
    <alternativeName>
        <fullName evidence="17">CDP-diglyceride hydrolase</fullName>
    </alternativeName>
</protein>
<evidence type="ECO:0000256" key="5">
    <source>
        <dbReference type="ARBA" id="ARBA00006435"/>
    </source>
</evidence>
<dbReference type="GO" id="GO:0005886">
    <property type="term" value="C:plasma membrane"/>
    <property type="evidence" value="ECO:0007669"/>
    <property type="project" value="UniProtKB-SubCell"/>
</dbReference>
<evidence type="ECO:0000256" key="1">
    <source>
        <dbReference type="ARBA" id="ARBA00001007"/>
    </source>
</evidence>
<dbReference type="GO" id="GO:0008654">
    <property type="term" value="P:phospholipid biosynthetic process"/>
    <property type="evidence" value="ECO:0007669"/>
    <property type="project" value="UniProtKB-KW"/>
</dbReference>
<proteinExistence type="inferred from homology"/>
<keyword evidence="10" id="KW-0378">Hydrolase</keyword>
<evidence type="ECO:0000256" key="13">
    <source>
        <dbReference type="ARBA" id="ARBA00023136"/>
    </source>
</evidence>
<evidence type="ECO:0000256" key="8">
    <source>
        <dbReference type="ARBA" id="ARBA00022516"/>
    </source>
</evidence>
<comment type="pathway">
    <text evidence="3">Phospholipid metabolism; CDP-diacylglycerol degradation; phosphatidate from CDP-diacylglycerol: step 1/1.</text>
</comment>
<organism evidence="18 19">
    <name type="scientific">Mycolicibacterium insubricum</name>
    <dbReference type="NCBI Taxonomy" id="444597"/>
    <lineage>
        <taxon>Bacteria</taxon>
        <taxon>Bacillati</taxon>
        <taxon>Actinomycetota</taxon>
        <taxon>Actinomycetes</taxon>
        <taxon>Mycobacteriales</taxon>
        <taxon>Mycobacteriaceae</taxon>
        <taxon>Mycolicibacterium</taxon>
    </lineage>
</organism>
<dbReference type="UniPathway" id="UPA00609">
    <property type="reaction ID" value="UER00664"/>
</dbReference>
<keyword evidence="7" id="KW-1003">Cell membrane</keyword>
<evidence type="ECO:0000256" key="17">
    <source>
        <dbReference type="ARBA" id="ARBA00032892"/>
    </source>
</evidence>
<evidence type="ECO:0000256" key="6">
    <source>
        <dbReference type="ARBA" id="ARBA00012375"/>
    </source>
</evidence>
<evidence type="ECO:0000256" key="2">
    <source>
        <dbReference type="ARBA" id="ARBA00004162"/>
    </source>
</evidence>
<dbReference type="Proteomes" id="UP000192801">
    <property type="component" value="Unassembled WGS sequence"/>
</dbReference>
<evidence type="ECO:0000313" key="18">
    <source>
        <dbReference type="EMBL" id="ORA74021.1"/>
    </source>
</evidence>
<evidence type="ECO:0000256" key="3">
    <source>
        <dbReference type="ARBA" id="ARBA00004927"/>
    </source>
</evidence>
<dbReference type="STRING" id="444597.BST26_00040"/>
<dbReference type="EC" id="3.6.1.26" evidence="6"/>